<dbReference type="SUPFAM" id="SSF48371">
    <property type="entry name" value="ARM repeat"/>
    <property type="match status" value="1"/>
</dbReference>
<evidence type="ECO:0000313" key="2">
    <source>
        <dbReference type="EMBL" id="MFC4492920.1"/>
    </source>
</evidence>
<name>A0ABV9A2I5_9ACTN</name>
<feature type="region of interest" description="Disordered" evidence="1">
    <location>
        <begin position="1"/>
        <end position="58"/>
    </location>
</feature>
<evidence type="ECO:0000313" key="3">
    <source>
        <dbReference type="Proteomes" id="UP001595997"/>
    </source>
</evidence>
<dbReference type="EMBL" id="JBHSFH010000003">
    <property type="protein sequence ID" value="MFC4492920.1"/>
    <property type="molecule type" value="Genomic_DNA"/>
</dbReference>
<dbReference type="RefSeq" id="WP_386441327.1">
    <property type="nucleotide sequence ID" value="NZ_JBHSFH010000003.1"/>
</dbReference>
<dbReference type="InterPro" id="IPR016024">
    <property type="entry name" value="ARM-type_fold"/>
</dbReference>
<feature type="compositionally biased region" description="Low complexity" evidence="1">
    <location>
        <begin position="24"/>
        <end position="44"/>
    </location>
</feature>
<organism evidence="2 3">
    <name type="scientific">Streptomyces ovatisporus</name>
    <dbReference type="NCBI Taxonomy" id="1128682"/>
    <lineage>
        <taxon>Bacteria</taxon>
        <taxon>Bacillati</taxon>
        <taxon>Actinomycetota</taxon>
        <taxon>Actinomycetes</taxon>
        <taxon>Kitasatosporales</taxon>
        <taxon>Streptomycetaceae</taxon>
        <taxon>Streptomyces</taxon>
    </lineage>
</organism>
<evidence type="ECO:0008006" key="4">
    <source>
        <dbReference type="Google" id="ProtNLM"/>
    </source>
</evidence>
<evidence type="ECO:0000256" key="1">
    <source>
        <dbReference type="SAM" id="MobiDB-lite"/>
    </source>
</evidence>
<proteinExistence type="predicted"/>
<keyword evidence="3" id="KW-1185">Reference proteome</keyword>
<comment type="caution">
    <text evidence="2">The sequence shown here is derived from an EMBL/GenBank/DDBJ whole genome shotgun (WGS) entry which is preliminary data.</text>
</comment>
<sequence length="764" mass="81693">MSGEQAQRTDEAPGEAPGAGGVRAGEAPAGAQDAPAAAEQTHADAQGEEAAEDDRPAHAWDSRRDLLRHSPGIILGSSARLGGSLVAGDQHGVSGGQVTGDVVLGGSKYEYHLGSGTPEETSGEILAAEVDSLASYFVRPSLGSHPEGGATAGEDCFTTALAELRRNRVLVLSGASSTGRRTAALMLLRAAGATAYRALDPVLPPGRIAPELTGSCGYLLNGLTTSPERPLREHHVRAASEKLRSADGYLVLVTGPRPVLLDGLPSVSWRMPPAVALLRAHLQREDLGGRPVDELLALDVVQDVLQHQRPVAELTRFAQRVAAHARGTVPLTGLADFGNAAVEQQVTQWFDDPDATLHDKAFLIALAAFDEAPYPLTAELSDILYRHLLRTEMPDVSPCIPVFGSSSAKRVEFARAVLYQETEESDWGPVQQTKVQFRDPLTAFVLLREVWTGHPSSRPALVAWLRRLANDSRAVVRTRAAAAAAVLAAADLPSAMGLLIQPWACARRFRTRLAAASALALAHRLDAPHVPRILQAWCTADDHRLRWTAVRTYALAGDAFARDSLDAVLDAVAALDARGGPARAWPEEPDELAQSAASLLLAQAQSADSDGDSLLSQLVPLLKEPVWRGFVLRTFIHACGPTDDVLGGGRPLLLDLYAQLTPVPGTPGALQRQSMAALWRAVLNDPWSTASALEVMRNWVRRADKDPGAEAALAELLPALSVTGEDRKRLAYLLQHLRCDEGKRHPAVADRLHTRLKSVSTTSR</sequence>
<reference evidence="3" key="1">
    <citation type="journal article" date="2019" name="Int. J. Syst. Evol. Microbiol.">
        <title>The Global Catalogue of Microorganisms (GCM) 10K type strain sequencing project: providing services to taxonomists for standard genome sequencing and annotation.</title>
        <authorList>
            <consortium name="The Broad Institute Genomics Platform"/>
            <consortium name="The Broad Institute Genome Sequencing Center for Infectious Disease"/>
            <person name="Wu L."/>
            <person name="Ma J."/>
        </authorList>
    </citation>
    <scope>NUCLEOTIDE SEQUENCE [LARGE SCALE GENOMIC DNA]</scope>
    <source>
        <strain evidence="3">CGMCC 4.7357</strain>
    </source>
</reference>
<gene>
    <name evidence="2" type="ORF">ACFPA8_02065</name>
</gene>
<protein>
    <recommendedName>
        <fullName evidence="4">LigA protein</fullName>
    </recommendedName>
</protein>
<dbReference type="Proteomes" id="UP001595997">
    <property type="component" value="Unassembled WGS sequence"/>
</dbReference>
<accession>A0ABV9A2I5</accession>